<evidence type="ECO:0000259" key="4">
    <source>
        <dbReference type="Pfam" id="PF00171"/>
    </source>
</evidence>
<dbReference type="FunFam" id="3.40.605.10:FF:000012">
    <property type="entry name" value="NAD-dependent succinate-semialdehyde dehydrogenase"/>
    <property type="match status" value="1"/>
</dbReference>
<reference evidence="5" key="1">
    <citation type="submission" date="2024-06" db="EMBL/GenBank/DDBJ databases">
        <title>Biodegradation of dimethachlon by Arthrobacter sp. K5: mechanistic insights and ecological implications.</title>
        <authorList>
            <person name="Hu S."/>
            <person name="Lu P."/>
        </authorList>
    </citation>
    <scope>NUCLEOTIDE SEQUENCE</scope>
    <source>
        <strain evidence="5">K5</strain>
        <plasmid evidence="5">unnamed</plasmid>
    </source>
</reference>
<feature type="domain" description="Aldehyde dehydrogenase" evidence="4">
    <location>
        <begin position="10"/>
        <end position="456"/>
    </location>
</feature>
<dbReference type="SUPFAM" id="SSF53720">
    <property type="entry name" value="ALDH-like"/>
    <property type="match status" value="1"/>
</dbReference>
<dbReference type="RefSeq" id="WP_353713528.1">
    <property type="nucleotide sequence ID" value="NZ_CP159280.1"/>
</dbReference>
<evidence type="ECO:0000256" key="2">
    <source>
        <dbReference type="ARBA" id="ARBA00022857"/>
    </source>
</evidence>
<dbReference type="FunFam" id="3.40.309.10:FF:000010">
    <property type="entry name" value="Gamma-aminobutyraldehyde dehydrogenase"/>
    <property type="match status" value="1"/>
</dbReference>
<organism evidence="5">
    <name type="scientific">Arthrobacter sp. K5</name>
    <dbReference type="NCBI Taxonomy" id="2839623"/>
    <lineage>
        <taxon>Bacteria</taxon>
        <taxon>Bacillati</taxon>
        <taxon>Actinomycetota</taxon>
        <taxon>Actinomycetes</taxon>
        <taxon>Micrococcales</taxon>
        <taxon>Micrococcaceae</taxon>
        <taxon>Arthrobacter</taxon>
    </lineage>
</organism>
<protein>
    <submittedName>
        <fullName evidence="5">NAD-dependent succinate-semialdehyde dehydrogenase</fullName>
    </submittedName>
</protein>
<dbReference type="AlphaFoldDB" id="A0AAU8EWK6"/>
<evidence type="ECO:0000256" key="1">
    <source>
        <dbReference type="ARBA" id="ARBA00009986"/>
    </source>
</evidence>
<name>A0AAU8EWK6_9MICC</name>
<dbReference type="InterPro" id="IPR044148">
    <property type="entry name" value="ALDH_GabD1-like"/>
</dbReference>
<dbReference type="InterPro" id="IPR047110">
    <property type="entry name" value="GABD/Sad-like"/>
</dbReference>
<dbReference type="GO" id="GO:0004030">
    <property type="term" value="F:aldehyde dehydrogenase [NAD(P)+] activity"/>
    <property type="evidence" value="ECO:0007669"/>
    <property type="project" value="InterPro"/>
</dbReference>
<dbReference type="Gene3D" id="3.40.605.10">
    <property type="entry name" value="Aldehyde Dehydrogenase, Chain A, domain 1"/>
    <property type="match status" value="1"/>
</dbReference>
<dbReference type="EMBL" id="CP159280">
    <property type="protein sequence ID" value="XCH13824.1"/>
    <property type="molecule type" value="Genomic_DNA"/>
</dbReference>
<evidence type="ECO:0000256" key="3">
    <source>
        <dbReference type="ARBA" id="ARBA00023002"/>
    </source>
</evidence>
<geneLocation type="plasmid" evidence="5">
    <name>unnamed</name>
</geneLocation>
<keyword evidence="2" id="KW-0521">NADP</keyword>
<dbReference type="InterPro" id="IPR016161">
    <property type="entry name" value="Ald_DH/histidinol_DH"/>
</dbReference>
<accession>A0AAU8EWK6</accession>
<dbReference type="InterPro" id="IPR016162">
    <property type="entry name" value="Ald_DH_N"/>
</dbReference>
<keyword evidence="5" id="KW-0614">Plasmid</keyword>
<proteinExistence type="inferred from homology"/>
<dbReference type="CDD" id="cd07100">
    <property type="entry name" value="ALDH_SSADH1_GabD1"/>
    <property type="match status" value="1"/>
</dbReference>
<dbReference type="InterPro" id="IPR015590">
    <property type="entry name" value="Aldehyde_DH_dom"/>
</dbReference>
<keyword evidence="3" id="KW-0560">Oxidoreductase</keyword>
<dbReference type="InterPro" id="IPR016163">
    <property type="entry name" value="Ald_DH_C"/>
</dbReference>
<dbReference type="GO" id="GO:0004777">
    <property type="term" value="F:succinate-semialdehyde dehydrogenase (NAD+) activity"/>
    <property type="evidence" value="ECO:0007669"/>
    <property type="project" value="TreeGrafter"/>
</dbReference>
<dbReference type="PANTHER" id="PTHR43217:SF1">
    <property type="entry name" value="SUCCINATE SEMIALDEHYDE DEHYDROGENASE [NAD(P)+] SAD"/>
    <property type="match status" value="1"/>
</dbReference>
<dbReference type="PANTHER" id="PTHR43217">
    <property type="entry name" value="SUCCINATE SEMIALDEHYDE DEHYDROGENASE [NAD(P)+] SAD"/>
    <property type="match status" value="1"/>
</dbReference>
<comment type="similarity">
    <text evidence="1">Belongs to the aldehyde dehydrogenase family.</text>
</comment>
<evidence type="ECO:0000313" key="5">
    <source>
        <dbReference type="EMBL" id="XCH13824.1"/>
    </source>
</evidence>
<dbReference type="Pfam" id="PF00171">
    <property type="entry name" value="Aldedh"/>
    <property type="match status" value="1"/>
</dbReference>
<gene>
    <name evidence="5" type="ORF">ABRP34_23540</name>
</gene>
<dbReference type="Gene3D" id="3.40.309.10">
    <property type="entry name" value="Aldehyde Dehydrogenase, Chain A, domain 2"/>
    <property type="match status" value="1"/>
</dbReference>
<sequence>MGTIEVAVAKSTNPATGEEVAAYPYLDERGVAGIVQTAAEGFAVWRDTTPAARAEVFRRLAGLLRRDTAKVASVITAEMGKPVTQAQAEVTKCANMLDWYAEHGPAMLEDTATTIGPEAYVSYLPTGTVLAIMPWNFPVWQIFRGAAPIILGGNGYLLKPASNVVGCALALESLWEEAGLPKGTFTVVNCDRHQVPAIIHDPAITGVAVTGGTVAGQSVAAEAGRALKKVILELGGSDPFIVLADADLDKAVDAAATGRMVNAGQVCISAKRIIVERPVYAEFTAKLARRVESLKVGDPTDPETFVGPMAKEEGLLDVDDQVKRSVAEGAELLTGGHRIPGPGSFYAPTVLAGVTEAMTAFKEEIFGPVATVIAAEDAEDALAKANNSEFGLSAAIWTADSAKARAMARKIDAGGVFINGLSVSDPRIPIGGVKKSGFGRELSYLGVHEFTNIQAVWDQTPLNAAKEAAQGVAQ</sequence>